<feature type="signal peptide" evidence="1">
    <location>
        <begin position="1"/>
        <end position="18"/>
    </location>
</feature>
<evidence type="ECO:0000256" key="1">
    <source>
        <dbReference type="SAM" id="SignalP"/>
    </source>
</evidence>
<evidence type="ECO:0000313" key="2">
    <source>
        <dbReference type="EMBL" id="ADV27808.1"/>
    </source>
</evidence>
<sequence>MKAWMLALASVLAAQAVAQLPSHGAYPVQVQEFAAPVVPLIEDANLRELEPVLREALSGVPDFAGDQVLVQWGCGSDCLRLLAADRGSGGLVVLPAVACCWEGEGEMLDYRADSRLLVLNGRLDTARGHGRHYFVFEDGRFVPVGFEPVPAPGD</sequence>
<dbReference type="HOGENOM" id="CLU_135441_1_0_6"/>
<feature type="chain" id="PRO_5003214527" description="Secreted protein" evidence="1">
    <location>
        <begin position="19"/>
        <end position="154"/>
    </location>
</feature>
<dbReference type="OrthoDB" id="8757135at2"/>
<proteinExistence type="predicted"/>
<protein>
    <recommendedName>
        <fullName evidence="4">Secreted protein</fullName>
    </recommendedName>
</protein>
<keyword evidence="1" id="KW-0732">Signal</keyword>
<evidence type="ECO:0008006" key="4">
    <source>
        <dbReference type="Google" id="ProtNLM"/>
    </source>
</evidence>
<keyword evidence="3" id="KW-1185">Reference proteome</keyword>
<reference evidence="2 3" key="1">
    <citation type="submission" date="2011-01" db="EMBL/GenBank/DDBJ databases">
        <title>Complete sequence of Pseudoxanthomonas suwonensis 11-1.</title>
        <authorList>
            <consortium name="US DOE Joint Genome Institute"/>
            <person name="Lucas S."/>
            <person name="Copeland A."/>
            <person name="Lapidus A."/>
            <person name="Cheng J.-F."/>
            <person name="Goodwin L."/>
            <person name="Pitluck S."/>
            <person name="Teshima H."/>
            <person name="Detter J.C."/>
            <person name="Han C."/>
            <person name="Tapia R."/>
            <person name="Land M."/>
            <person name="Hauser L."/>
            <person name="Kyrpides N."/>
            <person name="Ivanova N."/>
            <person name="Ovchinnikova G."/>
            <person name="Siebers A.K."/>
            <person name="Allgaier M."/>
            <person name="Thelen M.P."/>
            <person name="Hugenholtz P."/>
            <person name="Gladden J."/>
            <person name="Woyke T."/>
        </authorList>
    </citation>
    <scope>NUCLEOTIDE SEQUENCE [LARGE SCALE GENOMIC DNA]</scope>
    <source>
        <strain evidence="3">11-1</strain>
    </source>
</reference>
<dbReference type="EMBL" id="CP002446">
    <property type="protein sequence ID" value="ADV27808.1"/>
    <property type="molecule type" value="Genomic_DNA"/>
</dbReference>
<dbReference type="Proteomes" id="UP000008632">
    <property type="component" value="Chromosome"/>
</dbReference>
<name>E6WU88_PSEUU</name>
<gene>
    <name evidence="2" type="ordered locus">Psesu_1971</name>
</gene>
<organism evidence="2 3">
    <name type="scientific">Pseudoxanthomonas suwonensis (strain 11-1)</name>
    <dbReference type="NCBI Taxonomy" id="743721"/>
    <lineage>
        <taxon>Bacteria</taxon>
        <taxon>Pseudomonadati</taxon>
        <taxon>Pseudomonadota</taxon>
        <taxon>Gammaproteobacteria</taxon>
        <taxon>Lysobacterales</taxon>
        <taxon>Lysobacteraceae</taxon>
        <taxon>Pseudoxanthomonas</taxon>
    </lineage>
</organism>
<dbReference type="AlphaFoldDB" id="E6WU88"/>
<evidence type="ECO:0000313" key="3">
    <source>
        <dbReference type="Proteomes" id="UP000008632"/>
    </source>
</evidence>
<accession>E6WU88</accession>
<dbReference type="KEGG" id="psu:Psesu_1971"/>